<dbReference type="InterPro" id="IPR016040">
    <property type="entry name" value="NAD(P)-bd_dom"/>
</dbReference>
<dbReference type="Gene3D" id="3.40.50.720">
    <property type="entry name" value="NAD(P)-binding Rossmann-like Domain"/>
    <property type="match status" value="1"/>
</dbReference>
<comment type="caution">
    <text evidence="2">The sequence shown here is derived from an EMBL/GenBank/DDBJ whole genome shotgun (WGS) entry which is preliminary data.</text>
</comment>
<protein>
    <recommendedName>
        <fullName evidence="1">NAD(P)-binding domain-containing protein</fullName>
    </recommendedName>
</protein>
<dbReference type="EMBL" id="JASBNA010000034">
    <property type="protein sequence ID" value="KAK7682802.1"/>
    <property type="molecule type" value="Genomic_DNA"/>
</dbReference>
<keyword evidence="3" id="KW-1185">Reference proteome</keyword>
<dbReference type="InterPro" id="IPR036291">
    <property type="entry name" value="NAD(P)-bd_dom_sf"/>
</dbReference>
<proteinExistence type="predicted"/>
<dbReference type="SUPFAM" id="SSF51735">
    <property type="entry name" value="NAD(P)-binding Rossmann-fold domains"/>
    <property type="match status" value="1"/>
</dbReference>
<name>A0AAW0FU29_9APHY</name>
<evidence type="ECO:0000313" key="3">
    <source>
        <dbReference type="Proteomes" id="UP001385951"/>
    </source>
</evidence>
<reference evidence="2 3" key="1">
    <citation type="submission" date="2022-09" db="EMBL/GenBank/DDBJ databases">
        <authorList>
            <person name="Palmer J.M."/>
        </authorList>
    </citation>
    <scope>NUCLEOTIDE SEQUENCE [LARGE SCALE GENOMIC DNA]</scope>
    <source>
        <strain evidence="2 3">DSM 7382</strain>
    </source>
</reference>
<dbReference type="PANTHER" id="PTHR15020">
    <property type="entry name" value="FLAVIN REDUCTASE-RELATED"/>
    <property type="match status" value="1"/>
</dbReference>
<dbReference type="Pfam" id="PF13460">
    <property type="entry name" value="NAD_binding_10"/>
    <property type="match status" value="1"/>
</dbReference>
<dbReference type="Proteomes" id="UP001385951">
    <property type="component" value="Unassembled WGS sequence"/>
</dbReference>
<evidence type="ECO:0000313" key="2">
    <source>
        <dbReference type="EMBL" id="KAK7682802.1"/>
    </source>
</evidence>
<gene>
    <name evidence="2" type="ORF">QCA50_014186</name>
</gene>
<feature type="domain" description="NAD(P)-binding" evidence="1">
    <location>
        <begin position="9"/>
        <end position="210"/>
    </location>
</feature>
<dbReference type="PANTHER" id="PTHR15020:SF50">
    <property type="entry name" value="UPF0659 PROTEIN YMR090W"/>
    <property type="match status" value="1"/>
</dbReference>
<organism evidence="2 3">
    <name type="scientific">Cerrena zonata</name>
    <dbReference type="NCBI Taxonomy" id="2478898"/>
    <lineage>
        <taxon>Eukaryota</taxon>
        <taxon>Fungi</taxon>
        <taxon>Dikarya</taxon>
        <taxon>Basidiomycota</taxon>
        <taxon>Agaricomycotina</taxon>
        <taxon>Agaricomycetes</taxon>
        <taxon>Polyporales</taxon>
        <taxon>Cerrenaceae</taxon>
        <taxon>Cerrena</taxon>
    </lineage>
</organism>
<evidence type="ECO:0000259" key="1">
    <source>
        <dbReference type="Pfam" id="PF13460"/>
    </source>
</evidence>
<accession>A0AAW0FU29</accession>
<sequence length="243" mass="26201">MSKVVTIVGGHGKVSLRLAHLLKAKAKVTSIIRTEEHASDITAASATPLVLSLENDSVEKFTNAFEGSDVVVFSAGAGGQGSADRTKAVDYEGALKVYDAIEAVKGEKPRLLLVSAVDVRNPDIIPDYYNDEDKKISEWSQTHLATYYKWKYQADKNLIERTAFKWTILRPSGLTNAEGTGKASIGRPHLVPTISRNDVAQTLALLVDRPDAAGLALDIVSGDTPLEEALDEAITKRATAWVG</sequence>
<dbReference type="AlphaFoldDB" id="A0AAW0FU29"/>